<keyword evidence="2" id="KW-1003">Cell membrane</keyword>
<name>A0A371AU12_9FIRM</name>
<comment type="subcellular location">
    <subcellularLocation>
        <location evidence="1">Cell membrane</location>
        <topology evidence="1">Multi-pass membrane protein</topology>
    </subcellularLocation>
</comment>
<gene>
    <name evidence="7" type="ORF">DWV06_11510</name>
</gene>
<evidence type="ECO:0000256" key="3">
    <source>
        <dbReference type="ARBA" id="ARBA00022692"/>
    </source>
</evidence>
<evidence type="ECO:0000256" key="2">
    <source>
        <dbReference type="ARBA" id="ARBA00022475"/>
    </source>
</evidence>
<protein>
    <submittedName>
        <fullName evidence="7">YihY/virulence factor BrkB family protein</fullName>
    </submittedName>
</protein>
<dbReference type="GO" id="GO:0005886">
    <property type="term" value="C:plasma membrane"/>
    <property type="evidence" value="ECO:0007669"/>
    <property type="project" value="UniProtKB-SubCell"/>
</dbReference>
<dbReference type="PIRSF" id="PIRSF035875">
    <property type="entry name" value="RNase_BN"/>
    <property type="match status" value="1"/>
</dbReference>
<reference evidence="7 8" key="1">
    <citation type="submission" date="2018-07" db="EMBL/GenBank/DDBJ databases">
        <title>Anaerosacharophilus polymeroproducens gen. nov. sp. nov., an anaerobic bacterium isolated from salt field.</title>
        <authorList>
            <person name="Kim W."/>
            <person name="Yang S.-H."/>
            <person name="Oh J."/>
            <person name="Lee J.-H."/>
            <person name="Kwon K.K."/>
        </authorList>
    </citation>
    <scope>NUCLEOTIDE SEQUENCE [LARGE SCALE GENOMIC DNA]</scope>
    <source>
        <strain evidence="7 8">MCWD5</strain>
    </source>
</reference>
<evidence type="ECO:0000256" key="5">
    <source>
        <dbReference type="ARBA" id="ARBA00023136"/>
    </source>
</evidence>
<dbReference type="PANTHER" id="PTHR30213">
    <property type="entry name" value="INNER MEMBRANE PROTEIN YHJD"/>
    <property type="match status" value="1"/>
</dbReference>
<keyword evidence="4 6" id="KW-1133">Transmembrane helix</keyword>
<evidence type="ECO:0000313" key="7">
    <source>
        <dbReference type="EMBL" id="RDU22990.1"/>
    </source>
</evidence>
<sequence>MVWKYINNIKKFSNSLRDKKCDAFAAQAAFFLILSFIPFIILLSSLIQYTPVTQQNLISGITEVFPEYIQPIIISIVDEIYNKSRGVIPITIIASIWSSAKGVQYISNGLNAVYEIEETRSWLFLRVRAAFYTILFVIVLILSFILLIFGNHIQLILSQHFEFVSEVTKIIISLRAVIAIVVYVLFFNVVYKVLPNRNTTFLSQFPGALLAALLWSGFSFGLSIYIDYFNGFSMYGSLMTIVLVMLWLYVCMYIILICAQLNKAFEKKILNLSKK</sequence>
<keyword evidence="8" id="KW-1185">Reference proteome</keyword>
<keyword evidence="3 6" id="KW-0812">Transmembrane</keyword>
<feature type="transmembrane region" description="Helical" evidence="6">
    <location>
        <begin position="24"/>
        <end position="47"/>
    </location>
</feature>
<evidence type="ECO:0000256" key="4">
    <source>
        <dbReference type="ARBA" id="ARBA00022989"/>
    </source>
</evidence>
<dbReference type="Pfam" id="PF03631">
    <property type="entry name" value="Virul_fac_BrkB"/>
    <property type="match status" value="1"/>
</dbReference>
<feature type="transmembrane region" description="Helical" evidence="6">
    <location>
        <begin position="170"/>
        <end position="194"/>
    </location>
</feature>
<accession>A0A371AU12</accession>
<dbReference type="InterPro" id="IPR017039">
    <property type="entry name" value="Virul_fac_BrkB"/>
</dbReference>
<dbReference type="EMBL" id="QRCT01000034">
    <property type="protein sequence ID" value="RDU22990.1"/>
    <property type="molecule type" value="Genomic_DNA"/>
</dbReference>
<keyword evidence="5 6" id="KW-0472">Membrane</keyword>
<dbReference type="Proteomes" id="UP000255036">
    <property type="component" value="Unassembled WGS sequence"/>
</dbReference>
<evidence type="ECO:0000256" key="6">
    <source>
        <dbReference type="SAM" id="Phobius"/>
    </source>
</evidence>
<feature type="transmembrane region" description="Helical" evidence="6">
    <location>
        <begin position="129"/>
        <end position="150"/>
    </location>
</feature>
<evidence type="ECO:0000313" key="8">
    <source>
        <dbReference type="Proteomes" id="UP000255036"/>
    </source>
</evidence>
<dbReference type="RefSeq" id="WP_115482332.1">
    <property type="nucleotide sequence ID" value="NZ_QRCT01000034.1"/>
</dbReference>
<dbReference type="AlphaFoldDB" id="A0A371AU12"/>
<dbReference type="OrthoDB" id="9775903at2"/>
<dbReference type="PANTHER" id="PTHR30213:SF0">
    <property type="entry name" value="UPF0761 MEMBRANE PROTEIN YIHY"/>
    <property type="match status" value="1"/>
</dbReference>
<feature type="transmembrane region" description="Helical" evidence="6">
    <location>
        <begin position="238"/>
        <end position="259"/>
    </location>
</feature>
<organism evidence="7 8">
    <name type="scientific">Anaerosacchariphilus polymeriproducens</name>
    <dbReference type="NCBI Taxonomy" id="1812858"/>
    <lineage>
        <taxon>Bacteria</taxon>
        <taxon>Bacillati</taxon>
        <taxon>Bacillota</taxon>
        <taxon>Clostridia</taxon>
        <taxon>Lachnospirales</taxon>
        <taxon>Lachnospiraceae</taxon>
        <taxon>Anaerosacchariphilus</taxon>
    </lineage>
</organism>
<proteinExistence type="predicted"/>
<dbReference type="NCBIfam" id="TIGR00765">
    <property type="entry name" value="yihY_not_rbn"/>
    <property type="match status" value="1"/>
</dbReference>
<comment type="caution">
    <text evidence="7">The sequence shown here is derived from an EMBL/GenBank/DDBJ whole genome shotgun (WGS) entry which is preliminary data.</text>
</comment>
<feature type="transmembrane region" description="Helical" evidence="6">
    <location>
        <begin position="206"/>
        <end position="226"/>
    </location>
</feature>
<evidence type="ECO:0000256" key="1">
    <source>
        <dbReference type="ARBA" id="ARBA00004651"/>
    </source>
</evidence>